<evidence type="ECO:0000313" key="1">
    <source>
        <dbReference type="EMBL" id="GFY55401.1"/>
    </source>
</evidence>
<sequence length="144" mass="16613">MSIYLLQQFRKTYSVILSQLVKCLHCCSQVQQDRLRNAEVDAALKIPDYSNLSLFWKNKNSKEASIRKEKGEKSVYTTSFFDRLAAVVNTCPKMKKLLNLGSKTASSSQSNRNFLSRGLKDHMPIDHHRYRIPFKCVETACYLT</sequence>
<keyword evidence="2" id="KW-1185">Reference proteome</keyword>
<evidence type="ECO:0000313" key="2">
    <source>
        <dbReference type="Proteomes" id="UP000886998"/>
    </source>
</evidence>
<accession>A0A8X6XLL0</accession>
<reference evidence="1" key="1">
    <citation type="submission" date="2020-08" db="EMBL/GenBank/DDBJ databases">
        <title>Multicomponent nature underlies the extraordinary mechanical properties of spider dragline silk.</title>
        <authorList>
            <person name="Kono N."/>
            <person name="Nakamura H."/>
            <person name="Mori M."/>
            <person name="Yoshida Y."/>
            <person name="Ohtoshi R."/>
            <person name="Malay A.D."/>
            <person name="Moran D.A.P."/>
            <person name="Tomita M."/>
            <person name="Numata K."/>
            <person name="Arakawa K."/>
        </authorList>
    </citation>
    <scope>NUCLEOTIDE SEQUENCE</scope>
</reference>
<proteinExistence type="predicted"/>
<comment type="caution">
    <text evidence="1">The sequence shown here is derived from an EMBL/GenBank/DDBJ whole genome shotgun (WGS) entry which is preliminary data.</text>
</comment>
<dbReference type="EMBL" id="BMAV01010368">
    <property type="protein sequence ID" value="GFY55401.1"/>
    <property type="molecule type" value="Genomic_DNA"/>
</dbReference>
<protein>
    <submittedName>
        <fullName evidence="1">Uncharacterized protein</fullName>
    </submittedName>
</protein>
<organism evidence="1 2">
    <name type="scientific">Trichonephila inaurata madagascariensis</name>
    <dbReference type="NCBI Taxonomy" id="2747483"/>
    <lineage>
        <taxon>Eukaryota</taxon>
        <taxon>Metazoa</taxon>
        <taxon>Ecdysozoa</taxon>
        <taxon>Arthropoda</taxon>
        <taxon>Chelicerata</taxon>
        <taxon>Arachnida</taxon>
        <taxon>Araneae</taxon>
        <taxon>Araneomorphae</taxon>
        <taxon>Entelegynae</taxon>
        <taxon>Araneoidea</taxon>
        <taxon>Nephilidae</taxon>
        <taxon>Trichonephila</taxon>
        <taxon>Trichonephila inaurata</taxon>
    </lineage>
</organism>
<dbReference type="Proteomes" id="UP000886998">
    <property type="component" value="Unassembled WGS sequence"/>
</dbReference>
<name>A0A8X6XLL0_9ARAC</name>
<gene>
    <name evidence="1" type="ORF">TNIN_347191</name>
</gene>
<dbReference type="AlphaFoldDB" id="A0A8X6XLL0"/>